<keyword evidence="2" id="KW-1185">Reference proteome</keyword>
<evidence type="ECO:0000313" key="1">
    <source>
        <dbReference type="EMBL" id="GAA1707062.1"/>
    </source>
</evidence>
<organism evidence="1 2">
    <name type="scientific">Streptomyces yatensis</name>
    <dbReference type="NCBI Taxonomy" id="155177"/>
    <lineage>
        <taxon>Bacteria</taxon>
        <taxon>Bacillati</taxon>
        <taxon>Actinomycetota</taxon>
        <taxon>Actinomycetes</taxon>
        <taxon>Kitasatosporales</taxon>
        <taxon>Streptomycetaceae</taxon>
        <taxon>Streptomyces</taxon>
        <taxon>Streptomyces violaceusniger group</taxon>
    </lineage>
</organism>
<gene>
    <name evidence="1" type="ORF">GCM10009680_54830</name>
</gene>
<reference evidence="2" key="1">
    <citation type="journal article" date="2019" name="Int. J. Syst. Evol. Microbiol.">
        <title>The Global Catalogue of Microorganisms (GCM) 10K type strain sequencing project: providing services to taxonomists for standard genome sequencing and annotation.</title>
        <authorList>
            <consortium name="The Broad Institute Genomics Platform"/>
            <consortium name="The Broad Institute Genome Sequencing Center for Infectious Disease"/>
            <person name="Wu L."/>
            <person name="Ma J."/>
        </authorList>
    </citation>
    <scope>NUCLEOTIDE SEQUENCE [LARGE SCALE GENOMIC DNA]</scope>
    <source>
        <strain evidence="2">JCM 13244</strain>
    </source>
</reference>
<sequence>MRTVTPARAASSSTVRVGSSVPGVVIGRASLSASSCSVVLRRRAAARSGSSVLLSQHRCETFRRHWLNTGIRTTC</sequence>
<evidence type="ECO:0000313" key="2">
    <source>
        <dbReference type="Proteomes" id="UP001499947"/>
    </source>
</evidence>
<proteinExistence type="predicted"/>
<accession>A0ABP4UK87</accession>
<dbReference type="Proteomes" id="UP001499947">
    <property type="component" value="Unassembled WGS sequence"/>
</dbReference>
<protein>
    <submittedName>
        <fullName evidence="1">Uncharacterized protein</fullName>
    </submittedName>
</protein>
<dbReference type="EMBL" id="BAAALR010000061">
    <property type="protein sequence ID" value="GAA1707062.1"/>
    <property type="molecule type" value="Genomic_DNA"/>
</dbReference>
<comment type="caution">
    <text evidence="1">The sequence shown here is derived from an EMBL/GenBank/DDBJ whole genome shotgun (WGS) entry which is preliminary data.</text>
</comment>
<name>A0ABP4UK87_9ACTN</name>